<evidence type="ECO:0000256" key="2">
    <source>
        <dbReference type="ARBA" id="ARBA00007613"/>
    </source>
</evidence>
<dbReference type="Pfam" id="PF02321">
    <property type="entry name" value="OEP"/>
    <property type="match status" value="1"/>
</dbReference>
<sequence length="454" mass="51393">MHQKIIWILVLGTLLQPNQLFSQNVWTLDACIAYALEHSLSQTSQKHREAISEERWKQSKRDMLPTIGVSYPSYNVSFGRTLDPVTNSFVESRFVSGLSGGLSSSVMLFEAFRKWHALAYQKLVYQSSKFDAQQSQYDLAFKIMDLFNNVLFQEGALDILKEQQAVNLLYEKEIIKKVVLELNAKADLYDIEATTSGDALEVLKAENALKAAKLALLQEMNLEADHITIIQDKAVEFTPKSATEMNLNEVFNTALEVLPSLQISKFNVAASEKELAITKTELYPSIRLGGGISTSYSDNFRDFSGSTIPFDEQVKNNQSKYIGLSLNFPIFNNGRTRSSIKIAGIELENSKTQLKIEKQRTYKIIQELLQKNEALIAEEALNLKKLKAKEKAYDIAQKKFDKKIINLYDLQIASNAYSHTKIEQVRLIAQMAIQKRTLDFYKGKFILPTLAASN</sequence>
<dbReference type="InterPro" id="IPR051906">
    <property type="entry name" value="TolC-like"/>
</dbReference>
<evidence type="ECO:0000256" key="7">
    <source>
        <dbReference type="ARBA" id="ARBA00023237"/>
    </source>
</evidence>
<evidence type="ECO:0000256" key="6">
    <source>
        <dbReference type="ARBA" id="ARBA00023136"/>
    </source>
</evidence>
<evidence type="ECO:0000256" key="4">
    <source>
        <dbReference type="ARBA" id="ARBA00022452"/>
    </source>
</evidence>
<evidence type="ECO:0000256" key="1">
    <source>
        <dbReference type="ARBA" id="ARBA00004442"/>
    </source>
</evidence>
<dbReference type="PANTHER" id="PTHR30026">
    <property type="entry name" value="OUTER MEMBRANE PROTEIN TOLC"/>
    <property type="match status" value="1"/>
</dbReference>
<dbReference type="PANTHER" id="PTHR30026:SF20">
    <property type="entry name" value="OUTER MEMBRANE PROTEIN TOLC"/>
    <property type="match status" value="1"/>
</dbReference>
<dbReference type="Proteomes" id="UP000662373">
    <property type="component" value="Unassembled WGS sequence"/>
</dbReference>
<dbReference type="RefSeq" id="WP_199597080.1">
    <property type="nucleotide sequence ID" value="NZ_JAEHJZ010000004.1"/>
</dbReference>
<name>A0A934KS09_9FLAO</name>
<keyword evidence="6" id="KW-0472">Membrane</keyword>
<evidence type="ECO:0000313" key="8">
    <source>
        <dbReference type="EMBL" id="MBJ7879618.1"/>
    </source>
</evidence>
<evidence type="ECO:0000256" key="5">
    <source>
        <dbReference type="ARBA" id="ARBA00022692"/>
    </source>
</evidence>
<proteinExistence type="inferred from homology"/>
<dbReference type="SUPFAM" id="SSF56954">
    <property type="entry name" value="Outer membrane efflux proteins (OEP)"/>
    <property type="match status" value="1"/>
</dbReference>
<dbReference type="GO" id="GO:0009279">
    <property type="term" value="C:cell outer membrane"/>
    <property type="evidence" value="ECO:0007669"/>
    <property type="project" value="UniProtKB-SubCell"/>
</dbReference>
<dbReference type="AlphaFoldDB" id="A0A934KS09"/>
<comment type="caution">
    <text evidence="8">The sequence shown here is derived from an EMBL/GenBank/DDBJ whole genome shotgun (WGS) entry which is preliminary data.</text>
</comment>
<dbReference type="GO" id="GO:0015288">
    <property type="term" value="F:porin activity"/>
    <property type="evidence" value="ECO:0007669"/>
    <property type="project" value="TreeGrafter"/>
</dbReference>
<organism evidence="8 9">
    <name type="scientific">Gelidibacter salicanalis</name>
    <dbReference type="NCBI Taxonomy" id="291193"/>
    <lineage>
        <taxon>Bacteria</taxon>
        <taxon>Pseudomonadati</taxon>
        <taxon>Bacteroidota</taxon>
        <taxon>Flavobacteriia</taxon>
        <taxon>Flavobacteriales</taxon>
        <taxon>Flavobacteriaceae</taxon>
        <taxon>Gelidibacter</taxon>
    </lineage>
</organism>
<gene>
    <name evidence="8" type="ORF">JEM65_02965</name>
</gene>
<protein>
    <submittedName>
        <fullName evidence="8">TolC family protein</fullName>
    </submittedName>
</protein>
<dbReference type="GO" id="GO:0015562">
    <property type="term" value="F:efflux transmembrane transporter activity"/>
    <property type="evidence" value="ECO:0007669"/>
    <property type="project" value="InterPro"/>
</dbReference>
<comment type="subcellular location">
    <subcellularLocation>
        <location evidence="1">Cell outer membrane</location>
    </subcellularLocation>
</comment>
<comment type="similarity">
    <text evidence="2">Belongs to the outer membrane factor (OMF) (TC 1.B.17) family.</text>
</comment>
<dbReference type="InterPro" id="IPR003423">
    <property type="entry name" value="OMP_efflux"/>
</dbReference>
<keyword evidence="3" id="KW-0813">Transport</keyword>
<evidence type="ECO:0000256" key="3">
    <source>
        <dbReference type="ARBA" id="ARBA00022448"/>
    </source>
</evidence>
<reference evidence="8 9" key="1">
    <citation type="submission" date="2020-09" db="EMBL/GenBank/DDBJ databases">
        <title>Draft genome of Gelidibacter salicanalis PAMC21136.</title>
        <authorList>
            <person name="Park H."/>
        </authorList>
    </citation>
    <scope>NUCLEOTIDE SEQUENCE [LARGE SCALE GENOMIC DNA]</scope>
    <source>
        <strain evidence="8 9">PAMC21136</strain>
    </source>
</reference>
<evidence type="ECO:0000313" key="9">
    <source>
        <dbReference type="Proteomes" id="UP000662373"/>
    </source>
</evidence>
<keyword evidence="7" id="KW-0998">Cell outer membrane</keyword>
<dbReference type="GO" id="GO:1990281">
    <property type="term" value="C:efflux pump complex"/>
    <property type="evidence" value="ECO:0007669"/>
    <property type="project" value="TreeGrafter"/>
</dbReference>
<dbReference type="EMBL" id="JAEHJZ010000004">
    <property type="protein sequence ID" value="MBJ7879618.1"/>
    <property type="molecule type" value="Genomic_DNA"/>
</dbReference>
<keyword evidence="9" id="KW-1185">Reference proteome</keyword>
<accession>A0A934KS09</accession>
<keyword evidence="4" id="KW-1134">Transmembrane beta strand</keyword>
<dbReference type="Gene3D" id="1.20.1600.10">
    <property type="entry name" value="Outer membrane efflux proteins (OEP)"/>
    <property type="match status" value="1"/>
</dbReference>
<keyword evidence="5" id="KW-0812">Transmembrane</keyword>